<dbReference type="InterPro" id="IPR006638">
    <property type="entry name" value="Elp3/MiaA/NifB-like_rSAM"/>
</dbReference>
<evidence type="ECO:0000256" key="1">
    <source>
        <dbReference type="ARBA" id="ARBA00001966"/>
    </source>
</evidence>
<sequence length="454" mass="50842">MNIDFTPYFAKPGPQAFTSRHATMPWRSSVPVAKEDIPNTWSQLITTLDRAAKPRKRLVYIHIPFCETHCTFCGFYQNKYVSTAADRYAQALIQEIKMEAQSPLHQSAPIHAVYFGGGTPTALNASDLANIVKTLREELPLAPDCEITIEGRVLNFTDDKISSCIDAGVNRFSLGIQTFDSNIRKRLSRTSTGDEAQTFLRKLVETEQAAIVCDLLFGLPNQSLESWQRDLDIAHDIGLDGVDLYALNVLPNTILGKAAANNRVDIPTPAQCRDLYLHGSEYLDQLGWHTISNSHFARTTRERNLYNLLIKEGADCLAFGSCSGGSINGYSYMVERNLESYFAQIENQQKPLMMMMRSTDGAYQWRHDLQSGVEKGRIPLDELTPNANQLLPLLSQWHQCGITQSDSTCVRLTNEGRFWASNILKTFQELILKLSEIDASSDSVTLPQAVVHTE</sequence>
<evidence type="ECO:0000256" key="2">
    <source>
        <dbReference type="ARBA" id="ARBA00022691"/>
    </source>
</evidence>
<comment type="cofactor">
    <cofactor evidence="1">
        <name>[4Fe-4S] cluster</name>
        <dbReference type="ChEBI" id="CHEBI:49883"/>
    </cofactor>
</comment>
<dbReference type="SFLD" id="SFLDS00029">
    <property type="entry name" value="Radical_SAM"/>
    <property type="match status" value="1"/>
</dbReference>
<feature type="domain" description="Radical SAM core" evidence="6">
    <location>
        <begin position="51"/>
        <end position="286"/>
    </location>
</feature>
<evidence type="ECO:0000313" key="8">
    <source>
        <dbReference type="Proteomes" id="UP000051221"/>
    </source>
</evidence>
<gene>
    <name evidence="7" type="ORF">AMR76_06755</name>
</gene>
<keyword evidence="8" id="KW-1185">Reference proteome</keyword>
<keyword evidence="3" id="KW-0479">Metal-binding</keyword>
<name>A0A0Q2SGL0_VIBFU</name>
<dbReference type="Pfam" id="PF04055">
    <property type="entry name" value="Radical_SAM"/>
    <property type="match status" value="1"/>
</dbReference>
<dbReference type="Proteomes" id="UP000051221">
    <property type="component" value="Unassembled WGS sequence"/>
</dbReference>
<reference evidence="7 8" key="1">
    <citation type="submission" date="2015-08" db="EMBL/GenBank/DDBJ databases">
        <title>Antibacterial properties of a collection of Vibrionaceae strains.</title>
        <authorList>
            <person name="Giubergia S."/>
        </authorList>
    </citation>
    <scope>NUCLEOTIDE SEQUENCE [LARGE SCALE GENOMIC DNA]</scope>
    <source>
        <strain evidence="7 8">S0821</strain>
    </source>
</reference>
<dbReference type="GO" id="GO:0051539">
    <property type="term" value="F:4 iron, 4 sulfur cluster binding"/>
    <property type="evidence" value="ECO:0007669"/>
    <property type="project" value="TreeGrafter"/>
</dbReference>
<dbReference type="InterPro" id="IPR034505">
    <property type="entry name" value="Coproporphyrinogen-III_oxidase"/>
</dbReference>
<dbReference type="CDD" id="cd01335">
    <property type="entry name" value="Radical_SAM"/>
    <property type="match status" value="1"/>
</dbReference>
<dbReference type="NCBIfam" id="TIGR04107">
    <property type="entry name" value="rSAM_HutW"/>
    <property type="match status" value="1"/>
</dbReference>
<protein>
    <submittedName>
        <fullName evidence="7">Coproporphyrinogen III oxidase</fullName>
    </submittedName>
</protein>
<dbReference type="InterPro" id="IPR007197">
    <property type="entry name" value="rSAM"/>
</dbReference>
<comment type="caution">
    <text evidence="7">The sequence shown here is derived from an EMBL/GenBank/DDBJ whole genome shotgun (WGS) entry which is preliminary data.</text>
</comment>
<dbReference type="PROSITE" id="PS51918">
    <property type="entry name" value="RADICAL_SAM"/>
    <property type="match status" value="1"/>
</dbReference>
<accession>A0A0Q2SGL0</accession>
<dbReference type="AlphaFoldDB" id="A0A0Q2SGL0"/>
<dbReference type="GO" id="GO:0046872">
    <property type="term" value="F:metal ion binding"/>
    <property type="evidence" value="ECO:0007669"/>
    <property type="project" value="UniProtKB-KW"/>
</dbReference>
<evidence type="ECO:0000313" key="7">
    <source>
        <dbReference type="EMBL" id="KQH86779.1"/>
    </source>
</evidence>
<dbReference type="Gene3D" id="3.20.20.70">
    <property type="entry name" value="Aldolase class I"/>
    <property type="match status" value="1"/>
</dbReference>
<dbReference type="SUPFAM" id="SSF102114">
    <property type="entry name" value="Radical SAM enzymes"/>
    <property type="match status" value="1"/>
</dbReference>
<dbReference type="EMBL" id="LKHS01000005">
    <property type="protein sequence ID" value="KQH86779.1"/>
    <property type="molecule type" value="Genomic_DNA"/>
</dbReference>
<dbReference type="InParanoid" id="A0A0Q2SGL0"/>
<evidence type="ECO:0000259" key="6">
    <source>
        <dbReference type="PROSITE" id="PS51918"/>
    </source>
</evidence>
<proteinExistence type="predicted"/>
<dbReference type="GO" id="GO:0006779">
    <property type="term" value="P:porphyrin-containing compound biosynthetic process"/>
    <property type="evidence" value="ECO:0007669"/>
    <property type="project" value="TreeGrafter"/>
</dbReference>
<dbReference type="SFLD" id="SFLDG01065">
    <property type="entry name" value="anaerobic_coproporphyrinogen-I"/>
    <property type="match status" value="1"/>
</dbReference>
<dbReference type="GO" id="GO:0003824">
    <property type="term" value="F:catalytic activity"/>
    <property type="evidence" value="ECO:0007669"/>
    <property type="project" value="InterPro"/>
</dbReference>
<dbReference type="InterPro" id="IPR058240">
    <property type="entry name" value="rSAM_sf"/>
</dbReference>
<evidence type="ECO:0000256" key="3">
    <source>
        <dbReference type="ARBA" id="ARBA00022723"/>
    </source>
</evidence>
<dbReference type="SFLD" id="SFLDF00311">
    <property type="entry name" value="heme_degradation_proteins_(Hut"/>
    <property type="match status" value="1"/>
</dbReference>
<dbReference type="InterPro" id="IPR013785">
    <property type="entry name" value="Aldolase_TIM"/>
</dbReference>
<dbReference type="PANTHER" id="PTHR13932">
    <property type="entry name" value="COPROPORPHYRINIGEN III OXIDASE"/>
    <property type="match status" value="1"/>
</dbReference>
<dbReference type="GO" id="GO:0005737">
    <property type="term" value="C:cytoplasm"/>
    <property type="evidence" value="ECO:0007669"/>
    <property type="project" value="TreeGrafter"/>
</dbReference>
<evidence type="ECO:0000256" key="4">
    <source>
        <dbReference type="ARBA" id="ARBA00023004"/>
    </source>
</evidence>
<dbReference type="InterPro" id="IPR026332">
    <property type="entry name" value="HutW"/>
</dbReference>
<keyword evidence="2" id="KW-0949">S-adenosyl-L-methionine</keyword>
<keyword evidence="4" id="KW-0408">Iron</keyword>
<dbReference type="SMART" id="SM00729">
    <property type="entry name" value="Elp3"/>
    <property type="match status" value="1"/>
</dbReference>
<keyword evidence="5" id="KW-0411">Iron-sulfur</keyword>
<organism evidence="7 8">
    <name type="scientific">Vibrio furnissii</name>
    <dbReference type="NCBI Taxonomy" id="29494"/>
    <lineage>
        <taxon>Bacteria</taxon>
        <taxon>Pseudomonadati</taxon>
        <taxon>Pseudomonadota</taxon>
        <taxon>Gammaproteobacteria</taxon>
        <taxon>Vibrionales</taxon>
        <taxon>Vibrionaceae</taxon>
        <taxon>Vibrio</taxon>
    </lineage>
</organism>
<dbReference type="PANTHER" id="PTHR13932:SF9">
    <property type="entry name" value="COPROPORPHYRINOGEN III OXIDASE"/>
    <property type="match status" value="1"/>
</dbReference>
<evidence type="ECO:0000256" key="5">
    <source>
        <dbReference type="ARBA" id="ARBA00023014"/>
    </source>
</evidence>